<reference evidence="2 3" key="1">
    <citation type="submission" date="2011-11" db="EMBL/GenBank/DDBJ databases">
        <title>Complete sequence of Spirochaeta sp. grapes.</title>
        <authorList>
            <consortium name="US DOE Joint Genome Institute"/>
            <person name="Lucas S."/>
            <person name="Han J."/>
            <person name="Lapidus A."/>
            <person name="Cheng J.-F."/>
            <person name="Goodwin L."/>
            <person name="Pitluck S."/>
            <person name="Peters L."/>
            <person name="Ovchinnikova G."/>
            <person name="Munk A.C."/>
            <person name="Detter J.C."/>
            <person name="Han C."/>
            <person name="Tapia R."/>
            <person name="Land M."/>
            <person name="Hauser L."/>
            <person name="Kyrpides N."/>
            <person name="Ivanova N."/>
            <person name="Pagani I."/>
            <person name="Ritalahtilisa K."/>
            <person name="Loeffler F."/>
            <person name="Woyke T."/>
        </authorList>
    </citation>
    <scope>NUCLEOTIDE SEQUENCE [LARGE SCALE GENOMIC DNA]</scope>
    <source>
        <strain evidence="3">ATCC BAA-1885 / DSM 22778 / Grapes</strain>
    </source>
</reference>
<dbReference type="SUPFAM" id="SSF46689">
    <property type="entry name" value="Homeodomain-like"/>
    <property type="match status" value="1"/>
</dbReference>
<dbReference type="RefSeq" id="WP_014270300.1">
    <property type="nucleotide sequence ID" value="NC_016633.1"/>
</dbReference>
<evidence type="ECO:0000256" key="1">
    <source>
        <dbReference type="SAM" id="Coils"/>
    </source>
</evidence>
<name>G8QWF7_SPHPG</name>
<accession>G8QWF7</accession>
<dbReference type="InterPro" id="IPR009057">
    <property type="entry name" value="Homeodomain-like_sf"/>
</dbReference>
<feature type="coiled-coil region" evidence="1">
    <location>
        <begin position="111"/>
        <end position="145"/>
    </location>
</feature>
<organism evidence="2 3">
    <name type="scientific">Sphaerochaeta pleomorpha (strain ATCC BAA-1885 / DSM 22778 / Grapes)</name>
    <dbReference type="NCBI Taxonomy" id="158190"/>
    <lineage>
        <taxon>Bacteria</taxon>
        <taxon>Pseudomonadati</taxon>
        <taxon>Spirochaetota</taxon>
        <taxon>Spirochaetia</taxon>
        <taxon>Spirochaetales</taxon>
        <taxon>Sphaerochaetaceae</taxon>
        <taxon>Sphaerochaeta</taxon>
    </lineage>
</organism>
<dbReference type="eggNOG" id="COG2963">
    <property type="taxonomic scope" value="Bacteria"/>
</dbReference>
<proteinExistence type="predicted"/>
<evidence type="ECO:0008006" key="4">
    <source>
        <dbReference type="Google" id="ProtNLM"/>
    </source>
</evidence>
<dbReference type="HOGENOM" id="CLU_121441_0_1_12"/>
<sequence length="162" mass="18345">MRYSTGFQASVVRKVLQRGDKSVYQVSKETGISSTTIHSWMLRHKAGKLDLDTAGEPTVSQRSPGEKLALLLESKTLGEEDLGEWLRRQGLHSEHLPLWEQELTGMANDKQGEIRNENSALRKENKRLEKELARKEKALAEVAVLLTLKKNHPNLFGQDEDN</sequence>
<gene>
    <name evidence="2" type="ordered locus">SpiGrapes_1650</name>
</gene>
<dbReference type="KEGG" id="sgp:SpiGrapes_1650"/>
<keyword evidence="1" id="KW-0175">Coiled coil</keyword>
<keyword evidence="3" id="KW-1185">Reference proteome</keyword>
<protein>
    <recommendedName>
        <fullName evidence="4">Transposase</fullName>
    </recommendedName>
</protein>
<dbReference type="Proteomes" id="UP000005632">
    <property type="component" value="Chromosome"/>
</dbReference>
<evidence type="ECO:0000313" key="2">
    <source>
        <dbReference type="EMBL" id="AEV29455.1"/>
    </source>
</evidence>
<evidence type="ECO:0000313" key="3">
    <source>
        <dbReference type="Proteomes" id="UP000005632"/>
    </source>
</evidence>
<dbReference type="AlphaFoldDB" id="G8QWF7"/>
<dbReference type="OrthoDB" id="369639at2"/>
<dbReference type="EMBL" id="CP003155">
    <property type="protein sequence ID" value="AEV29455.1"/>
    <property type="molecule type" value="Genomic_DNA"/>
</dbReference>